<accession>A0A399CUV8</accession>
<protein>
    <submittedName>
        <fullName evidence="1">Uncharacterized protein</fullName>
    </submittedName>
</protein>
<reference evidence="1 2" key="1">
    <citation type="journal article" date="2015" name="Int. J. Syst. Evol. Microbiol.">
        <title>Mariniphaga sediminis sp. nov., isolated from coastal sediment.</title>
        <authorList>
            <person name="Wang F.Q."/>
            <person name="Shen Q.Y."/>
            <person name="Chen G.J."/>
            <person name="Du Z.J."/>
        </authorList>
    </citation>
    <scope>NUCLEOTIDE SEQUENCE [LARGE SCALE GENOMIC DNA]</scope>
    <source>
        <strain evidence="1 2">SY21</strain>
    </source>
</reference>
<evidence type="ECO:0000313" key="1">
    <source>
        <dbReference type="EMBL" id="RIH63247.1"/>
    </source>
</evidence>
<keyword evidence="2" id="KW-1185">Reference proteome</keyword>
<proteinExistence type="predicted"/>
<organism evidence="1 2">
    <name type="scientific">Mariniphaga sediminis</name>
    <dbReference type="NCBI Taxonomy" id="1628158"/>
    <lineage>
        <taxon>Bacteria</taxon>
        <taxon>Pseudomonadati</taxon>
        <taxon>Bacteroidota</taxon>
        <taxon>Bacteroidia</taxon>
        <taxon>Marinilabiliales</taxon>
        <taxon>Prolixibacteraceae</taxon>
        <taxon>Mariniphaga</taxon>
    </lineage>
</organism>
<sequence length="62" mass="6919">MGCFLFIDIVLKSWGCRGRFFGLRFSSAKKAPSQTRTTNVVLYWAAASLGSLGKSYSKVYFV</sequence>
<dbReference type="AlphaFoldDB" id="A0A399CUV8"/>
<comment type="caution">
    <text evidence="1">The sequence shown here is derived from an EMBL/GenBank/DDBJ whole genome shotgun (WGS) entry which is preliminary data.</text>
</comment>
<gene>
    <name evidence="1" type="ORF">D1164_20560</name>
</gene>
<name>A0A399CUV8_9BACT</name>
<evidence type="ECO:0000313" key="2">
    <source>
        <dbReference type="Proteomes" id="UP000266441"/>
    </source>
</evidence>
<dbReference type="Proteomes" id="UP000266441">
    <property type="component" value="Unassembled WGS sequence"/>
</dbReference>
<dbReference type="EMBL" id="QWET01000023">
    <property type="protein sequence ID" value="RIH63247.1"/>
    <property type="molecule type" value="Genomic_DNA"/>
</dbReference>